<dbReference type="GO" id="GO:0008984">
    <property type="term" value="F:protein-glutamate methylesterase activity"/>
    <property type="evidence" value="ECO:0007669"/>
    <property type="project" value="InterPro"/>
</dbReference>
<evidence type="ECO:0000256" key="2">
    <source>
        <dbReference type="ARBA" id="ARBA00012534"/>
    </source>
</evidence>
<evidence type="ECO:0000256" key="7">
    <source>
        <dbReference type="SAM" id="MobiDB-lite"/>
    </source>
</evidence>
<dbReference type="CDD" id="cd16434">
    <property type="entry name" value="CheB-CheR_fusion"/>
    <property type="match status" value="1"/>
</dbReference>
<evidence type="ECO:0000256" key="4">
    <source>
        <dbReference type="ARBA" id="ARBA00022679"/>
    </source>
</evidence>
<dbReference type="GO" id="GO:0000156">
    <property type="term" value="F:phosphorelay response regulator activity"/>
    <property type="evidence" value="ECO:0007669"/>
    <property type="project" value="InterPro"/>
</dbReference>
<accession>A0A8G2BZW2</accession>
<dbReference type="EC" id="2.1.1.80" evidence="2"/>
<dbReference type="CDD" id="cd02440">
    <property type="entry name" value="AdoMet_MTases"/>
    <property type="match status" value="1"/>
</dbReference>
<dbReference type="InterPro" id="IPR036804">
    <property type="entry name" value="CheR_N_sf"/>
</dbReference>
<reference evidence="11 12" key="1">
    <citation type="submission" date="2016-10" db="EMBL/GenBank/DDBJ databases">
        <authorList>
            <person name="Varghese N."/>
            <person name="Submissions S."/>
        </authorList>
    </citation>
    <scope>NUCLEOTIDE SEQUENCE [LARGE SCALE GENOMIC DNA]</scope>
    <source>
        <strain evidence="11 12">DSM 1741</strain>
    </source>
</reference>
<dbReference type="Pfam" id="PF01739">
    <property type="entry name" value="CheR"/>
    <property type="match status" value="1"/>
</dbReference>
<evidence type="ECO:0000256" key="3">
    <source>
        <dbReference type="ARBA" id="ARBA00022603"/>
    </source>
</evidence>
<evidence type="ECO:0000256" key="1">
    <source>
        <dbReference type="ARBA" id="ARBA00001541"/>
    </source>
</evidence>
<dbReference type="PROSITE" id="PS50113">
    <property type="entry name" value="PAC"/>
    <property type="match status" value="1"/>
</dbReference>
<dbReference type="SUPFAM" id="SSF52738">
    <property type="entry name" value="Methylesterase CheB, C-terminal domain"/>
    <property type="match status" value="1"/>
</dbReference>
<dbReference type="InterPro" id="IPR029063">
    <property type="entry name" value="SAM-dependent_MTases_sf"/>
</dbReference>
<comment type="catalytic activity">
    <reaction evidence="1">
        <text>L-glutamyl-[protein] + S-adenosyl-L-methionine = [protein]-L-glutamate 5-O-methyl ester + S-adenosyl-L-homocysteine</text>
        <dbReference type="Rhea" id="RHEA:24452"/>
        <dbReference type="Rhea" id="RHEA-COMP:10208"/>
        <dbReference type="Rhea" id="RHEA-COMP:10311"/>
        <dbReference type="ChEBI" id="CHEBI:29973"/>
        <dbReference type="ChEBI" id="CHEBI:57856"/>
        <dbReference type="ChEBI" id="CHEBI:59789"/>
        <dbReference type="ChEBI" id="CHEBI:82795"/>
        <dbReference type="EC" id="2.1.1.80"/>
    </reaction>
</comment>
<dbReference type="InterPro" id="IPR022641">
    <property type="entry name" value="CheR_N"/>
</dbReference>
<evidence type="ECO:0000313" key="11">
    <source>
        <dbReference type="EMBL" id="SFL28764.1"/>
    </source>
</evidence>
<keyword evidence="6" id="KW-0145">Chemotaxis</keyword>
<dbReference type="Proteomes" id="UP000199581">
    <property type="component" value="Unassembled WGS sequence"/>
</dbReference>
<dbReference type="InterPro" id="IPR035909">
    <property type="entry name" value="CheB_C"/>
</dbReference>
<keyword evidence="3" id="KW-0489">Methyltransferase</keyword>
<dbReference type="GO" id="GO:0032259">
    <property type="term" value="P:methylation"/>
    <property type="evidence" value="ECO:0007669"/>
    <property type="project" value="UniProtKB-KW"/>
</dbReference>
<evidence type="ECO:0000313" key="12">
    <source>
        <dbReference type="Proteomes" id="UP000199581"/>
    </source>
</evidence>
<dbReference type="GO" id="GO:0008983">
    <property type="term" value="F:protein-glutamate O-methyltransferase activity"/>
    <property type="evidence" value="ECO:0007669"/>
    <property type="project" value="UniProtKB-EC"/>
</dbReference>
<dbReference type="InterPro" id="IPR000780">
    <property type="entry name" value="CheR_MeTrfase"/>
</dbReference>
<feature type="region of interest" description="Disordered" evidence="7">
    <location>
        <begin position="1"/>
        <end position="21"/>
    </location>
</feature>
<feature type="compositionally biased region" description="Polar residues" evidence="7">
    <location>
        <begin position="692"/>
        <end position="708"/>
    </location>
</feature>
<dbReference type="GO" id="GO:0006935">
    <property type="term" value="P:chemotaxis"/>
    <property type="evidence" value="ECO:0007669"/>
    <property type="project" value="UniProtKB-UniRule"/>
</dbReference>
<keyword evidence="12" id="KW-1185">Reference proteome</keyword>
<dbReference type="Gene3D" id="3.40.50.150">
    <property type="entry name" value="Vaccinia Virus protein VP39"/>
    <property type="match status" value="1"/>
</dbReference>
<dbReference type="AlphaFoldDB" id="A0A8G2BZW2"/>
<dbReference type="Pfam" id="PF13596">
    <property type="entry name" value="PAS_10"/>
    <property type="match status" value="1"/>
</dbReference>
<protein>
    <recommendedName>
        <fullName evidence="2">protein-glutamate O-methyltransferase</fullName>
        <ecNumber evidence="2">2.1.1.80</ecNumber>
    </recommendedName>
</protein>
<evidence type="ECO:0000256" key="6">
    <source>
        <dbReference type="PROSITE-ProRule" id="PRU00050"/>
    </source>
</evidence>
<feature type="domain" description="CheB-type methylesterase" evidence="9">
    <location>
        <begin position="20"/>
        <end position="209"/>
    </location>
</feature>
<evidence type="ECO:0000259" key="8">
    <source>
        <dbReference type="PROSITE" id="PS50113"/>
    </source>
</evidence>
<feature type="compositionally biased region" description="Basic and acidic residues" evidence="7">
    <location>
        <begin position="676"/>
        <end position="691"/>
    </location>
</feature>
<comment type="caution">
    <text evidence="11">The sequence shown here is derived from an EMBL/GenBank/DDBJ whole genome shotgun (WGS) entry which is preliminary data.</text>
</comment>
<dbReference type="Gene3D" id="1.10.155.10">
    <property type="entry name" value="Chemotaxis receptor methyltransferase CheR, N-terminal domain"/>
    <property type="match status" value="1"/>
</dbReference>
<name>A0A8G2BZW2_DESNO</name>
<dbReference type="InterPro" id="IPR050903">
    <property type="entry name" value="Bact_Chemotaxis_MeTrfase"/>
</dbReference>
<dbReference type="PROSITE" id="PS50123">
    <property type="entry name" value="CHER"/>
    <property type="match status" value="1"/>
</dbReference>
<feature type="active site" evidence="6">
    <location>
        <position position="32"/>
    </location>
</feature>
<dbReference type="Gene3D" id="3.30.450.20">
    <property type="entry name" value="PAS domain"/>
    <property type="match status" value="1"/>
</dbReference>
<dbReference type="InterPro" id="IPR035965">
    <property type="entry name" value="PAS-like_dom_sf"/>
</dbReference>
<gene>
    <name evidence="11" type="ORF">SAMN05421830_101374</name>
</gene>
<feature type="domain" description="CheR-type methyltransferase" evidence="10">
    <location>
        <begin position="227"/>
        <end position="492"/>
    </location>
</feature>
<keyword evidence="6" id="KW-0378">Hydrolase</keyword>
<dbReference type="Pfam" id="PF03705">
    <property type="entry name" value="CheR_N"/>
    <property type="match status" value="1"/>
</dbReference>
<evidence type="ECO:0000259" key="9">
    <source>
        <dbReference type="PROSITE" id="PS50122"/>
    </source>
</evidence>
<dbReference type="EMBL" id="FOTO01000001">
    <property type="protein sequence ID" value="SFL28764.1"/>
    <property type="molecule type" value="Genomic_DNA"/>
</dbReference>
<proteinExistence type="predicted"/>
<dbReference type="PRINTS" id="PR00996">
    <property type="entry name" value="CHERMTFRASE"/>
</dbReference>
<sequence length="874" mass="97137">MTMKSKSKDNGSPALNPESTPPAFPIVGVGASAGGLEALEHFLRHVPENSGLAFVIVQHLDPTHKGLLPELLQRATAMKVRQVRDRMPVETNCVYVIPPNHDMSILHGVLHLFKPAAPRGLRLPIDFFFRSLAEDQLERSIGVILSGMGSDGTLGIRAIKEKAGLALAQDPASAKFDSMPRNVINAGLADLVAPVEELPARLLDLIQHARVAGSVVTPLEEKTQGGLEKIILLLRTKTGHDFSLYKKNTLYRRIERRMNIHQIDRIMTYVRFLQENSQEADLLFRELLIGVTSFFRDPAAWEKLQANALPPLLKACPENGTLRAWSSGCSTGEEAYSLAIAFKETVAKLAPESGLKLRIFATDLDKDAIDKARQGLYPQGIGADVSPERLDRFFEQDGNGYRIGKEIREMVTFATQNVIMDSPFTKLDIITCRNLLIYLTPELQQRIIGLFHYSLKPEGVLFLGSSEAINGSTDLFVPIDSKSRLFLRRGATLPPPSIAFPASSIPTLPGVTQETTMLKPAVNIQSLADQVLLQRFSPPAVLVNSKGDILYISGRTGKYLEPAAGKVNWNIHAMAREGLRFDLGTAFSQALRQKKAVVVKGLTVTDGETAQCVDLTVQELQDPESLRGMVMIIFTDVPTPPKQKAIRRSKSGAAGNARAMELEQELQRCRDELRTTREEMQASQEELKSFNEEMQSTNEELQSTNEELTTSREEMQSLNEELQTVNAEQQSKMDELARVNDDMRNLLNSTEIVTIFLDNDLHVRRFTPGANKIFKLIPGDVGRPLSDLVSDLVYPEMTEQALEVLRTLAFSEKQVSTTDGRWYAVRIMPYRTMNDVIAGLVITFTNITSAKALERELREENDRLKLRLGEGESS</sequence>
<dbReference type="PROSITE" id="PS50122">
    <property type="entry name" value="CHEB"/>
    <property type="match status" value="1"/>
</dbReference>
<dbReference type="SUPFAM" id="SSF53335">
    <property type="entry name" value="S-adenosyl-L-methionine-dependent methyltransferases"/>
    <property type="match status" value="1"/>
</dbReference>
<dbReference type="InterPro" id="IPR000673">
    <property type="entry name" value="Sig_transdc_resp-reg_Me-estase"/>
</dbReference>
<dbReference type="InterPro" id="IPR000700">
    <property type="entry name" value="PAS-assoc_C"/>
</dbReference>
<dbReference type="Pfam" id="PF01339">
    <property type="entry name" value="CheB_methylest"/>
    <property type="match status" value="1"/>
</dbReference>
<evidence type="ECO:0000256" key="5">
    <source>
        <dbReference type="ARBA" id="ARBA00022691"/>
    </source>
</evidence>
<feature type="domain" description="PAC" evidence="8">
    <location>
        <begin position="809"/>
        <end position="859"/>
    </location>
</feature>
<dbReference type="PANTHER" id="PTHR24422">
    <property type="entry name" value="CHEMOTAXIS PROTEIN METHYLTRANSFERASE"/>
    <property type="match status" value="1"/>
</dbReference>
<feature type="active site" evidence="6">
    <location>
        <position position="59"/>
    </location>
</feature>
<feature type="active site" evidence="6">
    <location>
        <position position="151"/>
    </location>
</feature>
<dbReference type="SMART" id="SM00138">
    <property type="entry name" value="MeTrc"/>
    <property type="match status" value="1"/>
</dbReference>
<dbReference type="GO" id="GO:0005737">
    <property type="term" value="C:cytoplasm"/>
    <property type="evidence" value="ECO:0007669"/>
    <property type="project" value="InterPro"/>
</dbReference>
<dbReference type="PANTHER" id="PTHR24422:SF27">
    <property type="entry name" value="PROTEIN-GLUTAMATE O-METHYLTRANSFERASE"/>
    <property type="match status" value="1"/>
</dbReference>
<dbReference type="Gene3D" id="3.40.50.180">
    <property type="entry name" value="Methylesterase CheB, C-terminal domain"/>
    <property type="match status" value="1"/>
</dbReference>
<dbReference type="SUPFAM" id="SSF55785">
    <property type="entry name" value="PYP-like sensor domain (PAS domain)"/>
    <property type="match status" value="1"/>
</dbReference>
<keyword evidence="4" id="KW-0808">Transferase</keyword>
<dbReference type="SUPFAM" id="SSF47757">
    <property type="entry name" value="Chemotaxis receptor methyltransferase CheR, N-terminal domain"/>
    <property type="match status" value="1"/>
</dbReference>
<organism evidence="11 12">
    <name type="scientific">Desulfomicrobium norvegicum (strain DSM 1741 / NCIMB 8310)</name>
    <name type="common">Desulfovibrio baculatus (strain Norway 4)</name>
    <name type="synonym">Desulfovibrio desulfuricans (strain Norway 4)</name>
    <dbReference type="NCBI Taxonomy" id="52561"/>
    <lineage>
        <taxon>Bacteria</taxon>
        <taxon>Pseudomonadati</taxon>
        <taxon>Thermodesulfobacteriota</taxon>
        <taxon>Desulfovibrionia</taxon>
        <taxon>Desulfovibrionales</taxon>
        <taxon>Desulfomicrobiaceae</taxon>
        <taxon>Desulfomicrobium</taxon>
    </lineage>
</organism>
<keyword evidence="5" id="KW-0949">S-adenosyl-L-methionine</keyword>
<feature type="region of interest" description="Disordered" evidence="7">
    <location>
        <begin position="676"/>
        <end position="709"/>
    </location>
</feature>
<evidence type="ECO:0000259" key="10">
    <source>
        <dbReference type="PROSITE" id="PS50123"/>
    </source>
</evidence>
<dbReference type="InterPro" id="IPR022642">
    <property type="entry name" value="CheR_C"/>
</dbReference>